<dbReference type="PANTHER" id="PTHR32089">
    <property type="entry name" value="METHYL-ACCEPTING CHEMOTAXIS PROTEIN MCPB"/>
    <property type="match status" value="1"/>
</dbReference>
<keyword evidence="5" id="KW-0997">Cell inner membrane</keyword>
<dbReference type="InterPro" id="IPR004089">
    <property type="entry name" value="MCPsignal_dom"/>
</dbReference>
<feature type="transmembrane region" description="Helical" evidence="12">
    <location>
        <begin position="195"/>
        <end position="213"/>
    </location>
</feature>
<name>A0ABY1JD48_9BACT</name>
<dbReference type="PROSITE" id="PS50885">
    <property type="entry name" value="HAMP"/>
    <property type="match status" value="1"/>
</dbReference>
<dbReference type="Gene3D" id="1.10.287.950">
    <property type="entry name" value="Methyl-accepting chemotaxis protein"/>
    <property type="match status" value="1"/>
</dbReference>
<evidence type="ECO:0000259" key="14">
    <source>
        <dbReference type="PROSITE" id="PS50885"/>
    </source>
</evidence>
<dbReference type="PROSITE" id="PS50111">
    <property type="entry name" value="CHEMOTAXIS_TRANSDUC_2"/>
    <property type="match status" value="1"/>
</dbReference>
<dbReference type="Pfam" id="PF02203">
    <property type="entry name" value="TarH"/>
    <property type="match status" value="1"/>
</dbReference>
<keyword evidence="16" id="KW-1185">Reference proteome</keyword>
<keyword evidence="6 12" id="KW-0812">Transmembrane</keyword>
<feature type="domain" description="HAMP" evidence="14">
    <location>
        <begin position="214"/>
        <end position="267"/>
    </location>
</feature>
<evidence type="ECO:0000313" key="15">
    <source>
        <dbReference type="EMBL" id="SIN67594.1"/>
    </source>
</evidence>
<dbReference type="Proteomes" id="UP000185093">
    <property type="component" value="Unassembled WGS sequence"/>
</dbReference>
<dbReference type="Pfam" id="PF00672">
    <property type="entry name" value="HAMP"/>
    <property type="match status" value="1"/>
</dbReference>
<feature type="transmembrane region" description="Helical" evidence="12">
    <location>
        <begin position="16"/>
        <end position="35"/>
    </location>
</feature>
<evidence type="ECO:0000256" key="1">
    <source>
        <dbReference type="ARBA" id="ARBA00004429"/>
    </source>
</evidence>
<evidence type="ECO:0000256" key="11">
    <source>
        <dbReference type="PROSITE-ProRule" id="PRU00284"/>
    </source>
</evidence>
<accession>A0ABY1JD48</accession>
<dbReference type="Pfam" id="PF00015">
    <property type="entry name" value="MCPsignal"/>
    <property type="match status" value="1"/>
</dbReference>
<sequence>MIGSTFLRSVKIRSRLFVLLIVLIVANVGTSWYLLESMRGQKGSIELLRQSGASIRYAAEASVNIVGAVSNVYRVINAPQATWSLESMNIESLLQNAKLAFDGYGKSLSTDEEKEKYSATAEVFNRWFNAMTSISKMISEGASQSEVLEEMDKIYLDTNMLTGSINEAFAYAALDMDSTADAVAGAIDSATRSSITIVIAVAILALTFGFMLTRSISLPLKDMVDMVNLMADNLDLTMKIKNVGNDEIGDVLRAIEKLIGRFKDALNEVINASRKVTHSSEEFLTSTEEANHIMEGAKKEVDGAREEVAFFASAVEEISASSQEVAAGAQSAAKRSTDVAEQVERARQSAADGITAVKKAVTSSVEVSKSADNSVAVVSALSSRARQIQNFVEIIGQIADQTNLLALNAAIEAARAGEHGRGFAVVAEEVRKLAEQSNNAAEQITKLAETIVDDLEKVVVITQENASMTEHAKQEAGNAEKAIENIMHSLDVIAGAAQDMAAVAEEQAASAEEIASTVQNLSTRSSVLNKSVENLLYSIANVSDVISSVSEGSKALASLAANLEAQVRAFKIASEEEAKSDILAMGEGEN</sequence>
<keyword evidence="9 11" id="KW-0807">Transducer</keyword>
<evidence type="ECO:0000256" key="3">
    <source>
        <dbReference type="ARBA" id="ARBA00022481"/>
    </source>
</evidence>
<dbReference type="InterPro" id="IPR003122">
    <property type="entry name" value="Tar_rcpt_lig-bd"/>
</dbReference>
<evidence type="ECO:0000256" key="7">
    <source>
        <dbReference type="ARBA" id="ARBA00022989"/>
    </source>
</evidence>
<dbReference type="RefSeq" id="WP_074199523.1">
    <property type="nucleotide sequence ID" value="NZ_FSQZ01000001.1"/>
</dbReference>
<dbReference type="EMBL" id="FSQZ01000001">
    <property type="protein sequence ID" value="SIN67594.1"/>
    <property type="molecule type" value="Genomic_DNA"/>
</dbReference>
<dbReference type="Gene3D" id="6.10.340.10">
    <property type="match status" value="1"/>
</dbReference>
<evidence type="ECO:0000256" key="10">
    <source>
        <dbReference type="ARBA" id="ARBA00029447"/>
    </source>
</evidence>
<dbReference type="SMART" id="SM00283">
    <property type="entry name" value="MA"/>
    <property type="match status" value="1"/>
</dbReference>
<evidence type="ECO:0000256" key="2">
    <source>
        <dbReference type="ARBA" id="ARBA00022475"/>
    </source>
</evidence>
<evidence type="ECO:0000256" key="6">
    <source>
        <dbReference type="ARBA" id="ARBA00022692"/>
    </source>
</evidence>
<evidence type="ECO:0000313" key="16">
    <source>
        <dbReference type="Proteomes" id="UP000185093"/>
    </source>
</evidence>
<evidence type="ECO:0000256" key="12">
    <source>
        <dbReference type="SAM" id="Phobius"/>
    </source>
</evidence>
<feature type="domain" description="Methyl-accepting transducer" evidence="13">
    <location>
        <begin position="279"/>
        <end position="522"/>
    </location>
</feature>
<keyword evidence="4" id="KW-0145">Chemotaxis</keyword>
<keyword evidence="8 12" id="KW-0472">Membrane</keyword>
<evidence type="ECO:0000256" key="9">
    <source>
        <dbReference type="ARBA" id="ARBA00023224"/>
    </source>
</evidence>
<dbReference type="SUPFAM" id="SSF58104">
    <property type="entry name" value="Methyl-accepting chemotaxis protein (MCP) signaling domain"/>
    <property type="match status" value="1"/>
</dbReference>
<protein>
    <submittedName>
        <fullName evidence="15">Methyl-accepting chemotaxis sensory transducer with TarH sensor</fullName>
    </submittedName>
</protein>
<gene>
    <name evidence="15" type="ORF">SAMN05444368_1077</name>
</gene>
<keyword evidence="3" id="KW-0488">Methylation</keyword>
<comment type="similarity">
    <text evidence="10">Belongs to the methyl-accepting chemotaxis (MCP) protein family.</text>
</comment>
<organism evidence="15 16">
    <name type="scientific">Acetomicrobium flavidum</name>
    <dbReference type="NCBI Taxonomy" id="49896"/>
    <lineage>
        <taxon>Bacteria</taxon>
        <taxon>Thermotogati</taxon>
        <taxon>Synergistota</taxon>
        <taxon>Synergistia</taxon>
        <taxon>Synergistales</taxon>
        <taxon>Acetomicrobiaceae</taxon>
        <taxon>Acetomicrobium</taxon>
    </lineage>
</organism>
<evidence type="ECO:0000259" key="13">
    <source>
        <dbReference type="PROSITE" id="PS50111"/>
    </source>
</evidence>
<dbReference type="PRINTS" id="PR00260">
    <property type="entry name" value="CHEMTRNSDUCR"/>
</dbReference>
<comment type="caution">
    <text evidence="15">The sequence shown here is derived from an EMBL/GenBank/DDBJ whole genome shotgun (WGS) entry which is preliminary data.</text>
</comment>
<dbReference type="PANTHER" id="PTHR32089:SF112">
    <property type="entry name" value="LYSOZYME-LIKE PROTEIN-RELATED"/>
    <property type="match status" value="1"/>
</dbReference>
<dbReference type="InterPro" id="IPR003660">
    <property type="entry name" value="HAMP_dom"/>
</dbReference>
<proteinExistence type="inferred from homology"/>
<comment type="subcellular location">
    <subcellularLocation>
        <location evidence="1">Cell inner membrane</location>
        <topology evidence="1">Multi-pass membrane protein</topology>
    </subcellularLocation>
</comment>
<dbReference type="InterPro" id="IPR004090">
    <property type="entry name" value="Chemotax_Me-accpt_rcpt"/>
</dbReference>
<keyword evidence="7 12" id="KW-1133">Transmembrane helix</keyword>
<evidence type="ECO:0000256" key="8">
    <source>
        <dbReference type="ARBA" id="ARBA00023136"/>
    </source>
</evidence>
<evidence type="ECO:0000256" key="5">
    <source>
        <dbReference type="ARBA" id="ARBA00022519"/>
    </source>
</evidence>
<evidence type="ECO:0000256" key="4">
    <source>
        <dbReference type="ARBA" id="ARBA00022500"/>
    </source>
</evidence>
<keyword evidence="2" id="KW-1003">Cell membrane</keyword>
<reference evidence="15 16" key="1">
    <citation type="submission" date="2016-11" db="EMBL/GenBank/DDBJ databases">
        <authorList>
            <person name="Varghese N."/>
            <person name="Submissions S."/>
        </authorList>
    </citation>
    <scope>NUCLEOTIDE SEQUENCE [LARGE SCALE GENOMIC DNA]</scope>
    <source>
        <strain evidence="15 16">DSM 20664</strain>
    </source>
</reference>